<evidence type="ECO:0000256" key="1">
    <source>
        <dbReference type="ARBA" id="ARBA00023002"/>
    </source>
</evidence>
<sequence>MGALGKRKVLLIGAGGFGRNHFNELNRLQTEGLLEFAAVSDVRIPDAAMSVIREKGIRHYGDYEDMLAGEKGADIVIVSTPISFHAQMSIDAMEAGYHVLLEKPPGATIQEVDRIVEAAQRTGKKCAVNFMTPSSKAQRTIADTVASGAIGEVKRIKGLSILLRTEAYFHRTPWAGKLSVNGNLVLDGSFHNPAAHLLYSMVNLAQLLSGVGTGRAAEPVRVTAEMYHASAIESDDTTAMRVEMSDGTELTFYVTLCAREIEPQRIRIEGTHGALEWDYANQVTVYADGEERVHDCGEGTLLERRYRNLIQSLDGLDERLDVSIESARLFTLVANGAFESAGRIKPIPAAHIRRPTAEGEPAAYIEGIETAIREAFHSGRLFAEMGVPWAEPTEPFELRDYRTFPQRFRFEL</sequence>
<dbReference type="RefSeq" id="WP_315606185.1">
    <property type="nucleotide sequence ID" value="NZ_CP130318.1"/>
</dbReference>
<evidence type="ECO:0000259" key="3">
    <source>
        <dbReference type="Pfam" id="PF22725"/>
    </source>
</evidence>
<evidence type="ECO:0000313" key="4">
    <source>
        <dbReference type="EMBL" id="WNQ12408.1"/>
    </source>
</evidence>
<dbReference type="InterPro" id="IPR000683">
    <property type="entry name" value="Gfo/Idh/MocA-like_OxRdtase_N"/>
</dbReference>
<gene>
    <name evidence="4" type="ORF">MJA45_04990</name>
</gene>
<reference evidence="4 5" key="1">
    <citation type="submission" date="2022-02" db="EMBL/GenBank/DDBJ databases">
        <title>Paenibacillus sp. MBLB1776 Whole Genome Shotgun Sequencing.</title>
        <authorList>
            <person name="Hwang C.Y."/>
            <person name="Cho E.-S."/>
            <person name="Seo M.-J."/>
        </authorList>
    </citation>
    <scope>NUCLEOTIDE SEQUENCE [LARGE SCALE GENOMIC DNA]</scope>
    <source>
        <strain evidence="4 5">MBLB1776</strain>
    </source>
</reference>
<name>A0AA96LG38_9BACL</name>
<dbReference type="KEGG" id="paun:MJA45_04990"/>
<dbReference type="PANTHER" id="PTHR43818:SF11">
    <property type="entry name" value="BCDNA.GH03377"/>
    <property type="match status" value="1"/>
</dbReference>
<protein>
    <submittedName>
        <fullName evidence="4">Gfo/Idh/MocA family oxidoreductase</fullName>
    </submittedName>
</protein>
<dbReference type="Gene3D" id="3.30.360.10">
    <property type="entry name" value="Dihydrodipicolinate Reductase, domain 2"/>
    <property type="match status" value="1"/>
</dbReference>
<proteinExistence type="predicted"/>
<dbReference type="SUPFAM" id="SSF51735">
    <property type="entry name" value="NAD(P)-binding Rossmann-fold domains"/>
    <property type="match status" value="1"/>
</dbReference>
<dbReference type="Proteomes" id="UP001305702">
    <property type="component" value="Chromosome"/>
</dbReference>
<dbReference type="Pfam" id="PF01408">
    <property type="entry name" value="GFO_IDH_MocA"/>
    <property type="match status" value="1"/>
</dbReference>
<dbReference type="InterPro" id="IPR050463">
    <property type="entry name" value="Gfo/Idh/MocA_oxidrdct_glycsds"/>
</dbReference>
<feature type="domain" description="Gfo/Idh/MocA-like oxidoreductase N-terminal" evidence="2">
    <location>
        <begin position="8"/>
        <end position="130"/>
    </location>
</feature>
<dbReference type="Pfam" id="PF22725">
    <property type="entry name" value="GFO_IDH_MocA_C3"/>
    <property type="match status" value="1"/>
</dbReference>
<keyword evidence="1" id="KW-0560">Oxidoreductase</keyword>
<dbReference type="EMBL" id="CP130318">
    <property type="protein sequence ID" value="WNQ12408.1"/>
    <property type="molecule type" value="Genomic_DNA"/>
</dbReference>
<dbReference type="SUPFAM" id="SSF55347">
    <property type="entry name" value="Glyceraldehyde-3-phosphate dehydrogenase-like, C-terminal domain"/>
    <property type="match status" value="1"/>
</dbReference>
<dbReference type="GO" id="GO:0016491">
    <property type="term" value="F:oxidoreductase activity"/>
    <property type="evidence" value="ECO:0007669"/>
    <property type="project" value="UniProtKB-KW"/>
</dbReference>
<dbReference type="InterPro" id="IPR036291">
    <property type="entry name" value="NAD(P)-bd_dom_sf"/>
</dbReference>
<dbReference type="GO" id="GO:0000166">
    <property type="term" value="F:nucleotide binding"/>
    <property type="evidence" value="ECO:0007669"/>
    <property type="project" value="InterPro"/>
</dbReference>
<dbReference type="Gene3D" id="3.40.50.720">
    <property type="entry name" value="NAD(P)-binding Rossmann-like Domain"/>
    <property type="match status" value="1"/>
</dbReference>
<evidence type="ECO:0000259" key="2">
    <source>
        <dbReference type="Pfam" id="PF01408"/>
    </source>
</evidence>
<evidence type="ECO:0000313" key="5">
    <source>
        <dbReference type="Proteomes" id="UP001305702"/>
    </source>
</evidence>
<dbReference type="PANTHER" id="PTHR43818">
    <property type="entry name" value="BCDNA.GH03377"/>
    <property type="match status" value="1"/>
</dbReference>
<feature type="domain" description="GFO/IDH/MocA-like oxidoreductase" evidence="3">
    <location>
        <begin position="139"/>
        <end position="276"/>
    </location>
</feature>
<organism evidence="4 5">
    <name type="scientific">Paenibacillus aurantius</name>
    <dbReference type="NCBI Taxonomy" id="2918900"/>
    <lineage>
        <taxon>Bacteria</taxon>
        <taxon>Bacillati</taxon>
        <taxon>Bacillota</taxon>
        <taxon>Bacilli</taxon>
        <taxon>Bacillales</taxon>
        <taxon>Paenibacillaceae</taxon>
        <taxon>Paenibacillus</taxon>
    </lineage>
</organism>
<dbReference type="AlphaFoldDB" id="A0AA96LG38"/>
<dbReference type="InterPro" id="IPR055170">
    <property type="entry name" value="GFO_IDH_MocA-like_dom"/>
</dbReference>
<keyword evidence="5" id="KW-1185">Reference proteome</keyword>
<accession>A0AA96LG38</accession>